<protein>
    <recommendedName>
        <fullName evidence="1">AAA+ ATPase domain-containing protein</fullName>
    </recommendedName>
</protein>
<dbReference type="PANTHER" id="PTHR43581:SF4">
    <property type="entry name" value="ATP_GTP PHOSPHATASE"/>
    <property type="match status" value="1"/>
</dbReference>
<feature type="domain" description="AAA+ ATPase" evidence="1">
    <location>
        <begin position="23"/>
        <end position="352"/>
    </location>
</feature>
<dbReference type="RefSeq" id="WP_023061355.1">
    <property type="nucleotide sequence ID" value="NZ_CBUH010000101.1"/>
</dbReference>
<dbReference type="InterPro" id="IPR041685">
    <property type="entry name" value="AAA_GajA/Old/RecF-like"/>
</dbReference>
<dbReference type="Pfam" id="PF13175">
    <property type="entry name" value="AAA_15"/>
    <property type="match status" value="1"/>
</dbReference>
<dbReference type="EMBL" id="CBUH010000101">
    <property type="protein sequence ID" value="CDI42358.1"/>
    <property type="molecule type" value="Genomic_DNA"/>
</dbReference>
<evidence type="ECO:0000313" key="2">
    <source>
        <dbReference type="EMBL" id="CDI42358.1"/>
    </source>
</evidence>
<evidence type="ECO:0000313" key="3">
    <source>
        <dbReference type="Proteomes" id="UP000017243"/>
    </source>
</evidence>
<dbReference type="InterPro" id="IPR027417">
    <property type="entry name" value="P-loop_NTPase"/>
</dbReference>
<dbReference type="CDD" id="cd01026">
    <property type="entry name" value="TOPRIM_OLD"/>
    <property type="match status" value="1"/>
</dbReference>
<dbReference type="Gene3D" id="3.40.50.300">
    <property type="entry name" value="P-loop containing nucleotide triphosphate hydrolases"/>
    <property type="match status" value="1"/>
</dbReference>
<organism evidence="2 3">
    <name type="scientific">Lactobacillus helveticus CIRM-BIA 953</name>
    <dbReference type="NCBI Taxonomy" id="1226335"/>
    <lineage>
        <taxon>Bacteria</taxon>
        <taxon>Bacillati</taxon>
        <taxon>Bacillota</taxon>
        <taxon>Bacilli</taxon>
        <taxon>Lactobacillales</taxon>
        <taxon>Lactobacillaceae</taxon>
        <taxon>Lactobacillus</taxon>
    </lineage>
</organism>
<dbReference type="PANTHER" id="PTHR43581">
    <property type="entry name" value="ATP/GTP PHOSPHATASE"/>
    <property type="match status" value="1"/>
</dbReference>
<dbReference type="InterPro" id="IPR051396">
    <property type="entry name" value="Bact_Antivir_Def_Nuclease"/>
</dbReference>
<gene>
    <name evidence="2" type="ORF">LHCIRMBIA953_02696</name>
</gene>
<dbReference type="InterPro" id="IPR003593">
    <property type="entry name" value="AAA+_ATPase"/>
</dbReference>
<dbReference type="Pfam" id="PF20469">
    <property type="entry name" value="OLD-like_TOPRIM"/>
    <property type="match status" value="1"/>
</dbReference>
<name>U4QCV4_LACHE</name>
<proteinExistence type="predicted"/>
<accession>U4QCV4</accession>
<reference evidence="2 3" key="1">
    <citation type="submission" date="2013-09" db="EMBL/GenBank/DDBJ databases">
        <title>Draft Genome Sequence of five Lactobacillus helveticus strains CIRM-BIA 101T, 103, 104, 951 and 953 isolated from milk product.</title>
        <authorList>
            <person name="Valence F."/>
            <person name="Chuat V."/>
            <person name="Ma L."/>
            <person name="Creno S."/>
            <person name="Falentin H."/>
            <person name="Lortal S."/>
            <person name="Bizet C."/>
            <person name="Clermont D."/>
            <person name="Loux V."/>
            <person name="Bouchier C."/>
            <person name="Cousin S."/>
        </authorList>
    </citation>
    <scope>NUCLEOTIDE SEQUENCE [LARGE SCALE GENOMIC DNA]</scope>
    <source>
        <strain evidence="2 3">CIRM-BIA 953</strain>
    </source>
</reference>
<evidence type="ECO:0000259" key="1">
    <source>
        <dbReference type="SMART" id="SM00382"/>
    </source>
</evidence>
<dbReference type="SUPFAM" id="SSF52540">
    <property type="entry name" value="P-loop containing nucleoside triphosphate hydrolases"/>
    <property type="match status" value="1"/>
</dbReference>
<dbReference type="Proteomes" id="UP000017243">
    <property type="component" value="Unassembled WGS sequence"/>
</dbReference>
<comment type="caution">
    <text evidence="2">The sequence shown here is derived from an EMBL/GenBank/DDBJ whole genome shotgun (WGS) entry which is preliminary data.</text>
</comment>
<dbReference type="SMART" id="SM00382">
    <property type="entry name" value="AAA"/>
    <property type="match status" value="1"/>
</dbReference>
<dbReference type="AlphaFoldDB" id="U4QCV4"/>
<sequence>MWIKRLFIEGFKGFEKDFILDLTPDKNIIIGKNGVGKTTILQAINLVLQQRGVVTFGNGSLSYANYINNAILNSSLSKARTHLVDFTDEDLPKMTIAVELEPDDQSDPKYSDFLGYNYPNLMFENKSKDRYGIQFEYRFDKFFENDFENYVKSFISENKKEENFEIPFEFYTVSWTTFAGQNYNAAKDPLKSILIDNDAFTGNPYNMFAQTLYATMGQIPQLHSRINFRNESKKVNFPLSGQNEENYQLLINPNSVDLERIVDVKDKQKDIYIRDLGSGEENLIKTKLSLKSRSSLIMIEEPENHLTAEKTREQLELIKSESKAKQLIITTHNPEIITTLDLKNSIWLSKSDNQPFITKMKELPSDTIDFFNRRDDLDFLRIITAKRIIIVEGAAEYVLMRVFLRNAGYTEAQINSVEIISMVGRYYKPFNDLAGLVNNKLAVITDNDGEDKRIKKIKEDNEKYSNVQIFTPDNTNIWTFEVAMFAKNCDYFTEDPDFQESEVGSSFNKTYTERLENLVKTHQKVGKRLSYILKDKTRSTKLFLRKNKDKKLEVPDYISQSFKWLFDEN</sequence>
<dbReference type="InterPro" id="IPR034139">
    <property type="entry name" value="TOPRIM_OLD"/>
</dbReference>